<dbReference type="Proteomes" id="UP000229630">
    <property type="component" value="Chromosome 1"/>
</dbReference>
<evidence type="ECO:0000256" key="1">
    <source>
        <dbReference type="SAM" id="SignalP"/>
    </source>
</evidence>
<gene>
    <name evidence="2" type="ORF">CTM62_06090</name>
    <name evidence="3" type="ORF">PIOMA14_I_1474</name>
</gene>
<dbReference type="STRING" id="28131.BWX40_00830"/>
<sequence>MRTLFISLALLAVSMVAKAQNVESIFEQFKNHENVELVDVPKELLALGLKASGNKEAQNWVDKIDHLRVLSLEEATKATKEEFQKAVEAFNWKGYDEMVKANSEGSKVRIMTQGTDEVIKRIVIYAVEEDECVFVVIDGNIAPKDIDGIIDSATSK</sequence>
<evidence type="ECO:0000313" key="5">
    <source>
        <dbReference type="Proteomes" id="UP000229630"/>
    </source>
</evidence>
<evidence type="ECO:0000313" key="2">
    <source>
        <dbReference type="EMBL" id="ATV26329.1"/>
    </source>
</evidence>
<keyword evidence="1" id="KW-0732">Signal</keyword>
<dbReference type="EMBL" id="AP014597">
    <property type="protein sequence ID" value="BAU17982.1"/>
    <property type="molecule type" value="Genomic_DNA"/>
</dbReference>
<proteinExistence type="predicted"/>
<evidence type="ECO:0000313" key="4">
    <source>
        <dbReference type="Proteomes" id="UP000217431"/>
    </source>
</evidence>
<dbReference type="InterPro" id="IPR025348">
    <property type="entry name" value="DUF4252"/>
</dbReference>
<reference evidence="2 5" key="2">
    <citation type="submission" date="2017-11" db="EMBL/GenBank/DDBJ databases">
        <title>Genome sequencing of Prevotella intermedia KCOM 2837.</title>
        <authorList>
            <person name="Kook J.-K."/>
            <person name="Park S.-N."/>
            <person name="Lim Y.K."/>
        </authorList>
    </citation>
    <scope>NUCLEOTIDE SEQUENCE [LARGE SCALE GENOMIC DNA]</scope>
    <source>
        <strain evidence="2 5">KCOM 2837</strain>
    </source>
</reference>
<feature type="signal peptide" evidence="1">
    <location>
        <begin position="1"/>
        <end position="19"/>
    </location>
</feature>
<dbReference type="Pfam" id="PF14060">
    <property type="entry name" value="DUF4252"/>
    <property type="match status" value="1"/>
</dbReference>
<protein>
    <submittedName>
        <fullName evidence="2">DUF4252 domain-containing protein</fullName>
    </submittedName>
</protein>
<reference evidence="3 4" key="1">
    <citation type="journal article" date="2016" name="DNA Res.">
        <title>The complete genome sequencing of Prevotella intermedia strain OMA14 and a subsequent fine-scale, intra-species genomic comparison reveal an unusual amplification of conjugative and mobile transposons and identify a novel Prevotella-lineage-specific repeat.</title>
        <authorList>
            <person name="Naito M."/>
            <person name="Ogura Y."/>
            <person name="Itoh T."/>
            <person name="Shoji M."/>
            <person name="Okamoto M."/>
            <person name="Hayashi T."/>
            <person name="Nakayama K."/>
        </authorList>
    </citation>
    <scope>NUCLEOTIDE SEQUENCE [LARGE SCALE GENOMIC DNA]</scope>
    <source>
        <strain evidence="3 4">OMA14</strain>
    </source>
</reference>
<organism evidence="3 4">
    <name type="scientific">Prevotella intermedia</name>
    <dbReference type="NCBI Taxonomy" id="28131"/>
    <lineage>
        <taxon>Bacteria</taxon>
        <taxon>Pseudomonadati</taxon>
        <taxon>Bacteroidota</taxon>
        <taxon>Bacteroidia</taxon>
        <taxon>Bacteroidales</taxon>
        <taxon>Prevotellaceae</taxon>
        <taxon>Prevotella</taxon>
    </lineage>
</organism>
<feature type="chain" id="PRO_5014239438" evidence="1">
    <location>
        <begin position="20"/>
        <end position="156"/>
    </location>
</feature>
<dbReference type="AlphaFoldDB" id="A0A0S3UKS8"/>
<dbReference type="RefSeq" id="WP_096405791.1">
    <property type="nucleotide sequence ID" value="NZ_AP014597.1"/>
</dbReference>
<accession>A0A0S3UKS8</accession>
<dbReference type="EMBL" id="CP024723">
    <property type="protein sequence ID" value="ATV26329.1"/>
    <property type="molecule type" value="Genomic_DNA"/>
</dbReference>
<evidence type="ECO:0000313" key="3">
    <source>
        <dbReference type="EMBL" id="BAU17982.1"/>
    </source>
</evidence>
<dbReference type="Proteomes" id="UP000217431">
    <property type="component" value="Chromosome I"/>
</dbReference>
<name>A0A0S3UKS8_PREIN</name>